<dbReference type="Proteomes" id="UP000616769">
    <property type="component" value="Unassembled WGS sequence"/>
</dbReference>
<dbReference type="AlphaFoldDB" id="A0A131ZU63"/>
<sequence>MAMEPLEVGCDTGQPNPGRFTNEIIIQHHDLVLTTRDLALAKLPELSLHLVDPLGREIDDVAVGDLLRVQIRMSDEETYGIFVRNMIAKDEKNPDRNFTLIDSKGCPSQMRMMREVRLLNEKGKTLESLLEAFAFTGGSVLIIQVEVETCLDRCKPVQCQVASGRSFQEIETVISYGRKRRRRKRDVNYDDDDEDFLNVQHEGDVVSLTRLTKSLQIRENHPNELGGSKESKQSSQSSSSSFLKSRYQSIQSIGENLQKSPSILSTYDTFSNLYRRVIIGNKNHICFEPEHMVSVIGPPNHHHCHHQRENE</sequence>
<proteinExistence type="predicted"/>
<gene>
    <name evidence="2" type="ORF">QR98_0004750</name>
</gene>
<dbReference type="GO" id="GO:0009653">
    <property type="term" value="P:anatomical structure morphogenesis"/>
    <property type="evidence" value="ECO:0007669"/>
    <property type="project" value="TreeGrafter"/>
</dbReference>
<feature type="compositionally biased region" description="Basic and acidic residues" evidence="1">
    <location>
        <begin position="217"/>
        <end position="232"/>
    </location>
</feature>
<protein>
    <submittedName>
        <fullName evidence="2">Zona pellucida-like domain containing protein 4</fullName>
    </submittedName>
</protein>
<dbReference type="EMBL" id="JXLN01000852">
    <property type="protein sequence ID" value="KPM01210.1"/>
    <property type="molecule type" value="Genomic_DNA"/>
</dbReference>
<evidence type="ECO:0000313" key="3">
    <source>
        <dbReference type="Proteomes" id="UP000616769"/>
    </source>
</evidence>
<dbReference type="PANTHER" id="PTHR47327">
    <property type="entry name" value="FI18240P1-RELATED"/>
    <property type="match status" value="1"/>
</dbReference>
<evidence type="ECO:0000256" key="1">
    <source>
        <dbReference type="SAM" id="MobiDB-lite"/>
    </source>
</evidence>
<feature type="region of interest" description="Disordered" evidence="1">
    <location>
        <begin position="217"/>
        <end position="241"/>
    </location>
</feature>
<dbReference type="OrthoDB" id="10043417at2759"/>
<dbReference type="InterPro" id="IPR001507">
    <property type="entry name" value="ZP_dom"/>
</dbReference>
<name>A0A131ZU63_SARSC</name>
<dbReference type="PROSITE" id="PS51034">
    <property type="entry name" value="ZP_2"/>
    <property type="match status" value="1"/>
</dbReference>
<accession>A0A131ZU63</accession>
<dbReference type="VEuPathDB" id="VectorBase:SSCA007306"/>
<evidence type="ECO:0000313" key="2">
    <source>
        <dbReference type="EMBL" id="KPM01210.1"/>
    </source>
</evidence>
<dbReference type="InterPro" id="IPR052774">
    <property type="entry name" value="Celegans_DevNeuronal_Protein"/>
</dbReference>
<comment type="caution">
    <text evidence="2">The sequence shown here is derived from an EMBL/GenBank/DDBJ whole genome shotgun (WGS) entry which is preliminary data.</text>
</comment>
<organism evidence="2 3">
    <name type="scientific">Sarcoptes scabiei</name>
    <name type="common">Itch mite</name>
    <name type="synonym">Acarus scabiei</name>
    <dbReference type="NCBI Taxonomy" id="52283"/>
    <lineage>
        <taxon>Eukaryota</taxon>
        <taxon>Metazoa</taxon>
        <taxon>Ecdysozoa</taxon>
        <taxon>Arthropoda</taxon>
        <taxon>Chelicerata</taxon>
        <taxon>Arachnida</taxon>
        <taxon>Acari</taxon>
        <taxon>Acariformes</taxon>
        <taxon>Sarcoptiformes</taxon>
        <taxon>Astigmata</taxon>
        <taxon>Psoroptidia</taxon>
        <taxon>Sarcoptoidea</taxon>
        <taxon>Sarcoptidae</taxon>
        <taxon>Sarcoptinae</taxon>
        <taxon>Sarcoptes</taxon>
    </lineage>
</organism>
<reference evidence="2 3" key="1">
    <citation type="journal article" date="2015" name="Parasit. Vectors">
        <title>Draft genome of the scabies mite.</title>
        <authorList>
            <person name="Rider S.D.Jr."/>
            <person name="Morgan M.S."/>
            <person name="Arlian L.G."/>
        </authorList>
    </citation>
    <scope>NUCLEOTIDE SEQUENCE [LARGE SCALE GENOMIC DNA]</scope>
    <source>
        <strain evidence="2">Arlian Lab</strain>
    </source>
</reference>
<dbReference type="PANTHER" id="PTHR47327:SF2">
    <property type="entry name" value="FI18240P1-RELATED"/>
    <property type="match status" value="1"/>
</dbReference>